<dbReference type="SUPFAM" id="SSF56112">
    <property type="entry name" value="Protein kinase-like (PK-like)"/>
    <property type="match status" value="1"/>
</dbReference>
<accession>A0A833R8F7</accession>
<feature type="domain" description="Protein kinase" evidence="1">
    <location>
        <begin position="1"/>
        <end position="190"/>
    </location>
</feature>
<evidence type="ECO:0000313" key="3">
    <source>
        <dbReference type="Proteomes" id="UP000623129"/>
    </source>
</evidence>
<keyword evidence="2" id="KW-0418">Kinase</keyword>
<dbReference type="EMBL" id="SWLB01000007">
    <property type="protein sequence ID" value="KAF3336692.1"/>
    <property type="molecule type" value="Genomic_DNA"/>
</dbReference>
<dbReference type="PROSITE" id="PS50011">
    <property type="entry name" value="PROTEIN_KINASE_DOM"/>
    <property type="match status" value="1"/>
</dbReference>
<dbReference type="PROSITE" id="PS00108">
    <property type="entry name" value="PROTEIN_KINASE_ST"/>
    <property type="match status" value="1"/>
</dbReference>
<evidence type="ECO:0000259" key="1">
    <source>
        <dbReference type="PROSITE" id="PS50011"/>
    </source>
</evidence>
<dbReference type="InterPro" id="IPR008271">
    <property type="entry name" value="Ser/Thr_kinase_AS"/>
</dbReference>
<sequence>MRGDSLDALIFRKGEYAADPPLPWKKRLEIAVKILEGIRYLQEEIEGETSVIHVDLKPENILMDEELNPYMADFGAAVTIEKGNINATTKKKKFLGTFGYMDPAIANNGSVTLGMDVFSFGSILLDLVMRRDLQPKKMEPMITLDYVSRIMDPSLIADQVPLEEVTEVVELVSRCRMEAREINQATGEQT</sequence>
<dbReference type="InterPro" id="IPR011009">
    <property type="entry name" value="Kinase-like_dom_sf"/>
</dbReference>
<dbReference type="Gene3D" id="1.10.510.10">
    <property type="entry name" value="Transferase(Phosphotransferase) domain 1"/>
    <property type="match status" value="1"/>
</dbReference>
<dbReference type="PANTHER" id="PTHR27006">
    <property type="entry name" value="PROMASTIGOTE SURFACE ANTIGEN PROTEIN PSA"/>
    <property type="match status" value="1"/>
</dbReference>
<evidence type="ECO:0000313" key="2">
    <source>
        <dbReference type="EMBL" id="KAF3336692.1"/>
    </source>
</evidence>
<reference evidence="2" key="1">
    <citation type="submission" date="2020-01" db="EMBL/GenBank/DDBJ databases">
        <title>Genome sequence of Kobresia littledalei, the first chromosome-level genome in the family Cyperaceae.</title>
        <authorList>
            <person name="Qu G."/>
        </authorList>
    </citation>
    <scope>NUCLEOTIDE SEQUENCE</scope>
    <source>
        <strain evidence="2">C.B.Clarke</strain>
        <tissue evidence="2">Leaf</tissue>
    </source>
</reference>
<dbReference type="Pfam" id="PF00069">
    <property type="entry name" value="Pkinase"/>
    <property type="match status" value="1"/>
</dbReference>
<keyword evidence="2" id="KW-0808">Transferase</keyword>
<gene>
    <name evidence="2" type="ORF">FCM35_KLT19278</name>
</gene>
<dbReference type="GO" id="GO:0005524">
    <property type="term" value="F:ATP binding"/>
    <property type="evidence" value="ECO:0007669"/>
    <property type="project" value="InterPro"/>
</dbReference>
<organism evidence="2 3">
    <name type="scientific">Carex littledalei</name>
    <dbReference type="NCBI Taxonomy" id="544730"/>
    <lineage>
        <taxon>Eukaryota</taxon>
        <taxon>Viridiplantae</taxon>
        <taxon>Streptophyta</taxon>
        <taxon>Embryophyta</taxon>
        <taxon>Tracheophyta</taxon>
        <taxon>Spermatophyta</taxon>
        <taxon>Magnoliopsida</taxon>
        <taxon>Liliopsida</taxon>
        <taxon>Poales</taxon>
        <taxon>Cyperaceae</taxon>
        <taxon>Cyperoideae</taxon>
        <taxon>Cariceae</taxon>
        <taxon>Carex</taxon>
        <taxon>Carex subgen. Euthyceras</taxon>
    </lineage>
</organism>
<dbReference type="InterPro" id="IPR000719">
    <property type="entry name" value="Prot_kinase_dom"/>
</dbReference>
<dbReference type="Proteomes" id="UP000623129">
    <property type="component" value="Unassembled WGS sequence"/>
</dbReference>
<proteinExistence type="predicted"/>
<dbReference type="PANTHER" id="PTHR27006:SF561">
    <property type="entry name" value="PROTEIN KINASE SUPERFAMILY PROTEIN"/>
    <property type="match status" value="1"/>
</dbReference>
<dbReference type="GO" id="GO:0004672">
    <property type="term" value="F:protein kinase activity"/>
    <property type="evidence" value="ECO:0007669"/>
    <property type="project" value="InterPro"/>
</dbReference>
<dbReference type="OrthoDB" id="1914767at2759"/>
<protein>
    <submittedName>
        <fullName evidence="2">Lectin-domain containing receptor kinase VI.4</fullName>
    </submittedName>
</protein>
<dbReference type="AlphaFoldDB" id="A0A833R8F7"/>
<comment type="caution">
    <text evidence="2">The sequence shown here is derived from an EMBL/GenBank/DDBJ whole genome shotgun (WGS) entry which is preliminary data.</text>
</comment>
<keyword evidence="3" id="KW-1185">Reference proteome</keyword>
<name>A0A833R8F7_9POAL</name>
<keyword evidence="2" id="KW-0675">Receptor</keyword>